<dbReference type="GO" id="GO:0003700">
    <property type="term" value="F:DNA-binding transcription factor activity"/>
    <property type="evidence" value="ECO:0007669"/>
    <property type="project" value="InterPro"/>
</dbReference>
<proteinExistence type="predicted"/>
<comment type="caution">
    <text evidence="5">The sequence shown here is derived from an EMBL/GenBank/DDBJ whole genome shotgun (WGS) entry which is preliminary data.</text>
</comment>
<name>A0A150TWN4_SORCE</name>
<evidence type="ECO:0000256" key="1">
    <source>
        <dbReference type="ARBA" id="ARBA00023015"/>
    </source>
</evidence>
<dbReference type="CDD" id="cd03137">
    <property type="entry name" value="GATase1_AraC_1"/>
    <property type="match status" value="1"/>
</dbReference>
<dbReference type="AlphaFoldDB" id="A0A150TWN4"/>
<dbReference type="PANTHER" id="PTHR43130:SF3">
    <property type="entry name" value="HTH-TYPE TRANSCRIPTIONAL REGULATOR RV1931C"/>
    <property type="match status" value="1"/>
</dbReference>
<dbReference type="SMART" id="SM00342">
    <property type="entry name" value="HTH_ARAC"/>
    <property type="match status" value="1"/>
</dbReference>
<dbReference type="PROSITE" id="PS00041">
    <property type="entry name" value="HTH_ARAC_FAMILY_1"/>
    <property type="match status" value="1"/>
</dbReference>
<dbReference type="Proteomes" id="UP000075502">
    <property type="component" value="Unassembled WGS sequence"/>
</dbReference>
<dbReference type="InterPro" id="IPR018062">
    <property type="entry name" value="HTH_AraC-typ_CS"/>
</dbReference>
<feature type="domain" description="HTH araC/xylS-type" evidence="4">
    <location>
        <begin position="209"/>
        <end position="307"/>
    </location>
</feature>
<evidence type="ECO:0000313" key="5">
    <source>
        <dbReference type="EMBL" id="KYG09102.1"/>
    </source>
</evidence>
<dbReference type="InterPro" id="IPR018060">
    <property type="entry name" value="HTH_AraC"/>
</dbReference>
<dbReference type="Pfam" id="PF01965">
    <property type="entry name" value="DJ-1_PfpI"/>
    <property type="match status" value="1"/>
</dbReference>
<dbReference type="GO" id="GO:0043565">
    <property type="term" value="F:sequence-specific DNA binding"/>
    <property type="evidence" value="ECO:0007669"/>
    <property type="project" value="InterPro"/>
</dbReference>
<gene>
    <name evidence="5" type="ORF">BE21_01765</name>
</gene>
<evidence type="ECO:0000256" key="2">
    <source>
        <dbReference type="ARBA" id="ARBA00023125"/>
    </source>
</evidence>
<reference evidence="5 6" key="1">
    <citation type="submission" date="2014-02" db="EMBL/GenBank/DDBJ databases">
        <title>The small core and large imbalanced accessory genome model reveals a collaborative survival strategy of Sorangium cellulosum strains in nature.</title>
        <authorList>
            <person name="Han K."/>
            <person name="Peng R."/>
            <person name="Blom J."/>
            <person name="Li Y.-Z."/>
        </authorList>
    </citation>
    <scope>NUCLEOTIDE SEQUENCE [LARGE SCALE GENOMIC DNA]</scope>
    <source>
        <strain evidence="5 6">So0007-03</strain>
    </source>
</reference>
<dbReference type="SUPFAM" id="SSF46689">
    <property type="entry name" value="Homeodomain-like"/>
    <property type="match status" value="2"/>
</dbReference>
<organism evidence="5 6">
    <name type="scientific">Sorangium cellulosum</name>
    <name type="common">Polyangium cellulosum</name>
    <dbReference type="NCBI Taxonomy" id="56"/>
    <lineage>
        <taxon>Bacteria</taxon>
        <taxon>Pseudomonadati</taxon>
        <taxon>Myxococcota</taxon>
        <taxon>Polyangia</taxon>
        <taxon>Polyangiales</taxon>
        <taxon>Polyangiaceae</taxon>
        <taxon>Sorangium</taxon>
    </lineage>
</organism>
<evidence type="ECO:0000313" key="6">
    <source>
        <dbReference type="Proteomes" id="UP000075502"/>
    </source>
</evidence>
<keyword evidence="3" id="KW-0804">Transcription</keyword>
<accession>A0A150TWN4</accession>
<dbReference type="InterPro" id="IPR002818">
    <property type="entry name" value="DJ-1/PfpI"/>
</dbReference>
<dbReference type="InterPro" id="IPR009057">
    <property type="entry name" value="Homeodomain-like_sf"/>
</dbReference>
<evidence type="ECO:0000256" key="3">
    <source>
        <dbReference type="ARBA" id="ARBA00023163"/>
    </source>
</evidence>
<dbReference type="InterPro" id="IPR052158">
    <property type="entry name" value="INH-QAR"/>
</dbReference>
<sequence>MRTIGLVVYPGFSAMSLAVTTVFETANRHVGTLEYKLTLLSERGGPVATSLGVQIQTAPFGRRPFDTLLVAGNSEGSPGPPGVARYLRAAARRTRRIAGMCTGAFALAEAGLLDGRRATTHWYFARRLQQKHPSVAVDDDRIFIADGPIWTSAGMSAGIDLALALVEADLGVEVARMVARKLVVYHRRAGGQSQFSALLDLDAKSDRVQTALAYAREHLGADLSVERLARAAHLSPRQFSRVFREETGQSPAKAVERLRVEAARLMMESGRFSVDEVARENGFGNRERLRRSFVRAFGQPPQALRRAAGQLDGRS</sequence>
<dbReference type="PANTHER" id="PTHR43130">
    <property type="entry name" value="ARAC-FAMILY TRANSCRIPTIONAL REGULATOR"/>
    <property type="match status" value="1"/>
</dbReference>
<keyword evidence="2" id="KW-0238">DNA-binding</keyword>
<dbReference type="SUPFAM" id="SSF52317">
    <property type="entry name" value="Class I glutamine amidotransferase-like"/>
    <property type="match status" value="1"/>
</dbReference>
<dbReference type="InterPro" id="IPR029062">
    <property type="entry name" value="Class_I_gatase-like"/>
</dbReference>
<keyword evidence="1" id="KW-0805">Transcription regulation</keyword>
<evidence type="ECO:0000259" key="4">
    <source>
        <dbReference type="PROSITE" id="PS01124"/>
    </source>
</evidence>
<dbReference type="EMBL" id="JEME01000780">
    <property type="protein sequence ID" value="KYG09102.1"/>
    <property type="molecule type" value="Genomic_DNA"/>
</dbReference>
<dbReference type="PROSITE" id="PS01124">
    <property type="entry name" value="HTH_ARAC_FAMILY_2"/>
    <property type="match status" value="1"/>
</dbReference>
<dbReference type="Gene3D" id="1.10.10.60">
    <property type="entry name" value="Homeodomain-like"/>
    <property type="match status" value="1"/>
</dbReference>
<dbReference type="Pfam" id="PF12833">
    <property type="entry name" value="HTH_18"/>
    <property type="match status" value="1"/>
</dbReference>
<dbReference type="Gene3D" id="3.40.50.880">
    <property type="match status" value="1"/>
</dbReference>
<protein>
    <submittedName>
        <fullName evidence="5">AraC family transcriptional regulator</fullName>
    </submittedName>
</protein>